<keyword evidence="1 2" id="KW-0732">Signal</keyword>
<feature type="chain" id="PRO_5046578892" description="RlpA-like protein double-psi beta-barrel domain-containing protein" evidence="2">
    <location>
        <begin position="19"/>
        <end position="133"/>
    </location>
</feature>
<dbReference type="InterPro" id="IPR009009">
    <property type="entry name" value="RlpA-like_DPBB"/>
</dbReference>
<gene>
    <name evidence="4" type="ORF">V5O48_009845</name>
</gene>
<comment type="caution">
    <text evidence="4">The sequence shown here is derived from an EMBL/GenBank/DDBJ whole genome shotgun (WGS) entry which is preliminary data.</text>
</comment>
<dbReference type="Proteomes" id="UP001465976">
    <property type="component" value="Unassembled WGS sequence"/>
</dbReference>
<name>A0ABR3FA19_9AGAR</name>
<dbReference type="CDD" id="cd22191">
    <property type="entry name" value="DPBB_RlpA_EXP_N-like"/>
    <property type="match status" value="1"/>
</dbReference>
<evidence type="ECO:0000256" key="1">
    <source>
        <dbReference type="ARBA" id="ARBA00022729"/>
    </source>
</evidence>
<evidence type="ECO:0000313" key="5">
    <source>
        <dbReference type="Proteomes" id="UP001465976"/>
    </source>
</evidence>
<dbReference type="PANTHER" id="PTHR31836:SF28">
    <property type="entry name" value="SRCR DOMAIN-CONTAINING PROTEIN-RELATED"/>
    <property type="match status" value="1"/>
</dbReference>
<accession>A0ABR3FA19</accession>
<reference evidence="4 5" key="1">
    <citation type="submission" date="2024-02" db="EMBL/GenBank/DDBJ databases">
        <title>A draft genome for the cacao thread blight pathogen Marasmius crinis-equi.</title>
        <authorList>
            <person name="Cohen S.P."/>
            <person name="Baruah I.K."/>
            <person name="Amoako-Attah I."/>
            <person name="Bukari Y."/>
            <person name="Meinhardt L.W."/>
            <person name="Bailey B.A."/>
        </authorList>
    </citation>
    <scope>NUCLEOTIDE SEQUENCE [LARGE SCALE GENOMIC DNA]</scope>
    <source>
        <strain evidence="4 5">GH-76</strain>
    </source>
</reference>
<dbReference type="InterPro" id="IPR036908">
    <property type="entry name" value="RlpA-like_sf"/>
</dbReference>
<feature type="signal peptide" evidence="2">
    <location>
        <begin position="1"/>
        <end position="18"/>
    </location>
</feature>
<evidence type="ECO:0000313" key="4">
    <source>
        <dbReference type="EMBL" id="KAL0572118.1"/>
    </source>
</evidence>
<sequence length="133" mass="13360">MFSKILLAAVSLSAFVNAAPTGLAARQAFNVGDVTFYAPGLGSCGISSGPTELVAAVAAGTFDTFPGAGPNPNLNPICGKRARVTANGKSVDVKIVDRCPGCTGGSIDLSPTAFEILAPQSVGRVTGATWTFV</sequence>
<dbReference type="EMBL" id="JBAHYK010000670">
    <property type="protein sequence ID" value="KAL0572118.1"/>
    <property type="molecule type" value="Genomic_DNA"/>
</dbReference>
<dbReference type="InterPro" id="IPR051477">
    <property type="entry name" value="Expansin_CellWall"/>
</dbReference>
<keyword evidence="5" id="KW-1185">Reference proteome</keyword>
<organism evidence="4 5">
    <name type="scientific">Marasmius crinis-equi</name>
    <dbReference type="NCBI Taxonomy" id="585013"/>
    <lineage>
        <taxon>Eukaryota</taxon>
        <taxon>Fungi</taxon>
        <taxon>Dikarya</taxon>
        <taxon>Basidiomycota</taxon>
        <taxon>Agaricomycotina</taxon>
        <taxon>Agaricomycetes</taxon>
        <taxon>Agaricomycetidae</taxon>
        <taxon>Agaricales</taxon>
        <taxon>Marasmiineae</taxon>
        <taxon>Marasmiaceae</taxon>
        <taxon>Marasmius</taxon>
    </lineage>
</organism>
<evidence type="ECO:0000259" key="3">
    <source>
        <dbReference type="Pfam" id="PF03330"/>
    </source>
</evidence>
<dbReference type="SUPFAM" id="SSF50685">
    <property type="entry name" value="Barwin-like endoglucanases"/>
    <property type="match status" value="1"/>
</dbReference>
<dbReference type="PANTHER" id="PTHR31836">
    <property type="match status" value="1"/>
</dbReference>
<evidence type="ECO:0000256" key="2">
    <source>
        <dbReference type="SAM" id="SignalP"/>
    </source>
</evidence>
<protein>
    <recommendedName>
        <fullName evidence="3">RlpA-like protein double-psi beta-barrel domain-containing protein</fullName>
    </recommendedName>
</protein>
<feature type="domain" description="RlpA-like protein double-psi beta-barrel" evidence="3">
    <location>
        <begin position="79"/>
        <end position="125"/>
    </location>
</feature>
<dbReference type="Pfam" id="PF03330">
    <property type="entry name" value="DPBB_1"/>
    <property type="match status" value="1"/>
</dbReference>
<dbReference type="Gene3D" id="2.40.40.10">
    <property type="entry name" value="RlpA-like domain"/>
    <property type="match status" value="1"/>
</dbReference>
<proteinExistence type="predicted"/>